<feature type="domain" description="FAD dependent oxidoreductase" evidence="11">
    <location>
        <begin position="251"/>
        <end position="635"/>
    </location>
</feature>
<evidence type="ECO:0000256" key="6">
    <source>
        <dbReference type="ARBA" id="ARBA00022694"/>
    </source>
</evidence>
<dbReference type="GO" id="GO:0004808">
    <property type="term" value="F:tRNA (5-methylaminomethyl-2-thiouridylate)(34)-methyltransferase activity"/>
    <property type="evidence" value="ECO:0007669"/>
    <property type="project" value="UniProtKB-EC"/>
</dbReference>
<evidence type="ECO:0000313" key="12">
    <source>
        <dbReference type="EMBL" id="MCL1143941.1"/>
    </source>
</evidence>
<evidence type="ECO:0000256" key="10">
    <source>
        <dbReference type="HAMAP-Rule" id="MF_01102"/>
    </source>
</evidence>
<organism evidence="12 13">
    <name type="scientific">Shewanella gaetbuli</name>
    <dbReference type="NCBI Taxonomy" id="220752"/>
    <lineage>
        <taxon>Bacteria</taxon>
        <taxon>Pseudomonadati</taxon>
        <taxon>Pseudomonadota</taxon>
        <taxon>Gammaproteobacteria</taxon>
        <taxon>Alteromonadales</taxon>
        <taxon>Shewanellaceae</taxon>
        <taxon>Shewanella</taxon>
    </lineage>
</organism>
<dbReference type="GO" id="GO:0050660">
    <property type="term" value="F:flavin adenine dinucleotide binding"/>
    <property type="evidence" value="ECO:0007669"/>
    <property type="project" value="UniProtKB-UniRule"/>
</dbReference>
<dbReference type="InterPro" id="IPR036188">
    <property type="entry name" value="FAD/NAD-bd_sf"/>
</dbReference>
<dbReference type="Pfam" id="PF01266">
    <property type="entry name" value="DAO"/>
    <property type="match status" value="1"/>
</dbReference>
<comment type="function">
    <text evidence="10">Catalyzes the last two steps in the biosynthesis of 5-methylaminomethyl-2-thiouridine (mnm(5)s(2)U) at the wobble position (U34) in tRNA. Catalyzes the FAD-dependent demodification of cmnm(5)s(2)U34 to nm(5)s(2)U34, followed by the transfer of a methyl group from S-adenosyl-L-methionine to nm(5)s(2)U34, to form mnm(5)s(2)U34.</text>
</comment>
<dbReference type="EC" id="2.1.1.61" evidence="10"/>
<evidence type="ECO:0000259" key="11">
    <source>
        <dbReference type="Pfam" id="PF01266"/>
    </source>
</evidence>
<dbReference type="InterPro" id="IPR017610">
    <property type="entry name" value="tRNA_S-uridine_synth_MnmC_C"/>
</dbReference>
<evidence type="ECO:0000256" key="5">
    <source>
        <dbReference type="ARBA" id="ARBA00022691"/>
    </source>
</evidence>
<keyword evidence="9 10" id="KW-0511">Multifunctional enzyme</keyword>
<dbReference type="SUPFAM" id="SSF51905">
    <property type="entry name" value="FAD/NAD(P)-binding domain"/>
    <property type="match status" value="1"/>
</dbReference>
<comment type="similarity">
    <text evidence="10">In the C-terminal section; belongs to the DAO family.</text>
</comment>
<dbReference type="AlphaFoldDB" id="A0A9X2CL95"/>
<proteinExistence type="inferred from homology"/>
<dbReference type="GO" id="GO:0005737">
    <property type="term" value="C:cytoplasm"/>
    <property type="evidence" value="ECO:0007669"/>
    <property type="project" value="UniProtKB-SubCell"/>
</dbReference>
<comment type="subcellular location">
    <subcellularLocation>
        <location evidence="10">Cytoplasm</location>
    </subcellularLocation>
</comment>
<protein>
    <recommendedName>
        <fullName evidence="10">tRNA 5-methylaminomethyl-2-thiouridine biosynthesis bifunctional protein MnmC</fullName>
        <shortName evidence="10">tRNA mnm(5)s(2)U biosynthesis bifunctional protein</shortName>
    </recommendedName>
    <domain>
        <recommendedName>
            <fullName evidence="10">tRNA (mnm(5)s(2)U34)-methyltransferase</fullName>
            <ecNumber evidence="10">2.1.1.61</ecNumber>
        </recommendedName>
    </domain>
    <domain>
        <recommendedName>
            <fullName evidence="10">FAD-dependent cmnm(5)s(2)U34 oxidoreductase</fullName>
            <ecNumber evidence="10">1.5.-.-</ecNumber>
        </recommendedName>
    </domain>
</protein>
<comment type="catalytic activity">
    <reaction evidence="10">
        <text>5-aminomethyl-2-thiouridine(34) in tRNA + S-adenosyl-L-methionine = 5-methylaminomethyl-2-thiouridine(34) in tRNA + S-adenosyl-L-homocysteine + H(+)</text>
        <dbReference type="Rhea" id="RHEA:19569"/>
        <dbReference type="Rhea" id="RHEA-COMP:10195"/>
        <dbReference type="Rhea" id="RHEA-COMP:10197"/>
        <dbReference type="ChEBI" id="CHEBI:15378"/>
        <dbReference type="ChEBI" id="CHEBI:57856"/>
        <dbReference type="ChEBI" id="CHEBI:59789"/>
        <dbReference type="ChEBI" id="CHEBI:74454"/>
        <dbReference type="ChEBI" id="CHEBI:74455"/>
        <dbReference type="EC" id="2.1.1.61"/>
    </reaction>
</comment>
<dbReference type="GO" id="GO:0016645">
    <property type="term" value="F:oxidoreductase activity, acting on the CH-NH group of donors"/>
    <property type="evidence" value="ECO:0007669"/>
    <property type="project" value="InterPro"/>
</dbReference>
<keyword evidence="8 10" id="KW-0560">Oxidoreductase</keyword>
<evidence type="ECO:0000256" key="2">
    <source>
        <dbReference type="ARBA" id="ARBA00022603"/>
    </source>
</evidence>
<evidence type="ECO:0000256" key="8">
    <source>
        <dbReference type="ARBA" id="ARBA00023002"/>
    </source>
</evidence>
<evidence type="ECO:0000256" key="1">
    <source>
        <dbReference type="ARBA" id="ARBA00022490"/>
    </source>
</evidence>
<evidence type="ECO:0000313" key="13">
    <source>
        <dbReference type="Proteomes" id="UP001139333"/>
    </source>
</evidence>
<comment type="cofactor">
    <cofactor evidence="10">
        <name>FAD</name>
        <dbReference type="ChEBI" id="CHEBI:57692"/>
    </cofactor>
</comment>
<evidence type="ECO:0000256" key="4">
    <source>
        <dbReference type="ARBA" id="ARBA00022679"/>
    </source>
</evidence>
<dbReference type="EMBL" id="JAKIKP010000013">
    <property type="protein sequence ID" value="MCL1143941.1"/>
    <property type="molecule type" value="Genomic_DNA"/>
</dbReference>
<dbReference type="HAMAP" id="MF_01102">
    <property type="entry name" value="MnmC"/>
    <property type="match status" value="1"/>
</dbReference>
<dbReference type="InterPro" id="IPR006076">
    <property type="entry name" value="FAD-dep_OxRdtase"/>
</dbReference>
<evidence type="ECO:0000256" key="7">
    <source>
        <dbReference type="ARBA" id="ARBA00022827"/>
    </source>
</evidence>
<dbReference type="Gene3D" id="3.30.9.10">
    <property type="entry name" value="D-Amino Acid Oxidase, subunit A, domain 2"/>
    <property type="match status" value="1"/>
</dbReference>
<feature type="region of interest" description="FAD-dependent cmnm(5)s(2)U34 oxidoreductase" evidence="10">
    <location>
        <begin position="254"/>
        <end position="668"/>
    </location>
</feature>
<accession>A0A9X2CL95</accession>
<gene>
    <name evidence="10 12" type="primary">mnmC</name>
    <name evidence="12" type="ORF">L2672_14775</name>
</gene>
<keyword evidence="3 10" id="KW-0285">Flavoprotein</keyword>
<feature type="region of interest" description="tRNA (mnm(5)s(2)U34)-methyltransferase" evidence="10">
    <location>
        <begin position="1"/>
        <end position="228"/>
    </location>
</feature>
<name>A0A9X2CL95_9GAMM</name>
<dbReference type="InterPro" id="IPR023032">
    <property type="entry name" value="tRNA_MAMT_biosynth_bifunc_MnmC"/>
</dbReference>
<keyword evidence="7 10" id="KW-0274">FAD</keyword>
<dbReference type="PANTHER" id="PTHR13847:SF283">
    <property type="entry name" value="TRNA 5-METHYLAMINOMETHYL-2-THIOURIDINE BIOSYNTHESIS BIFUNCTIONAL PROTEIN MNMC"/>
    <property type="match status" value="1"/>
</dbReference>
<keyword evidence="6 10" id="KW-0819">tRNA processing</keyword>
<comment type="similarity">
    <text evidence="10">In the N-terminal section; belongs to the methyltransferase superfamily. tRNA (mnm(5)s(2)U34)-methyltransferase family.</text>
</comment>
<dbReference type="GO" id="GO:0002098">
    <property type="term" value="P:tRNA wobble uridine modification"/>
    <property type="evidence" value="ECO:0007669"/>
    <property type="project" value="TreeGrafter"/>
</dbReference>
<dbReference type="Gene3D" id="3.50.50.60">
    <property type="entry name" value="FAD/NAD(P)-binding domain"/>
    <property type="match status" value="1"/>
</dbReference>
<dbReference type="NCBIfam" id="TIGR03197">
    <property type="entry name" value="MnmC_Cterm"/>
    <property type="match status" value="1"/>
</dbReference>
<dbReference type="InterPro" id="IPR029063">
    <property type="entry name" value="SAM-dependent_MTases_sf"/>
</dbReference>
<keyword evidence="2 10" id="KW-0489">Methyltransferase</keyword>
<dbReference type="PANTHER" id="PTHR13847">
    <property type="entry name" value="SARCOSINE DEHYDROGENASE-RELATED"/>
    <property type="match status" value="1"/>
</dbReference>
<sequence length="668" mass="74009">MSKSTNLFSLNHYKQHLVTLTETTSLTEIVIHIGQIGLTSVNDVLVVVDAFTQAKQLSDKSESLRLHLSLFNPTTTAVELEDYASALIKILSQFNNEIIIAPIIGCQRVHIQQDIVIDFYLGNMHSLLKSASNISQMIRHWFACSNTLTPSQSDHIYQQDLLWQLGRLSSNNAQFSFYDKPLDTKNNQLTKAIKQLEYTGFLVADFCSESLNDAIALDERNALRQQLQHEFAYQGPLSIDVKQQAQHPKSIGIIGGGIASACLALSLIERGQHVVLYCKDNAIADGASGNKQGAIYPLLTPENGPLSQFFQHAFLYSRQRVNHLINLGHNISHDFCGVLQTGFDDKTTTRLNKIINGQQWPRNIAYAVDAKAASKLAGVEINTAAFYYPAGGWICPYEFANACLAQAKASGNIEIRMNCKIDAIQSNADQWQLYSASLSNDNQAKLVGQHAKLVVANGAQLTEFEQTTSIPLSGFRGQVSHVPSQGELSQLKTVICANGYLTPANNGQHCVGASYIKNPQNLDFSLEEQHQNSLKMRQSFPNSQWPDDIDTSHNEARVGIRMVSRDHFPVMGICPDMAEINHRYQQQLESKDKPSLWQSYWQQTPAPIHQGLFVLGGFGSRGLSSAPIVAESLAAQMCGEILPISLLTQTLLSPNRMWMRKLLKGKAI</sequence>
<comment type="caution">
    <text evidence="12">The sequence shown here is derived from an EMBL/GenBank/DDBJ whole genome shotgun (WGS) entry which is preliminary data.</text>
</comment>
<keyword evidence="4 10" id="KW-0808">Transferase</keyword>
<dbReference type="GO" id="GO:0032259">
    <property type="term" value="P:methylation"/>
    <property type="evidence" value="ECO:0007669"/>
    <property type="project" value="UniProtKB-KW"/>
</dbReference>
<evidence type="ECO:0000256" key="3">
    <source>
        <dbReference type="ARBA" id="ARBA00022630"/>
    </source>
</evidence>
<evidence type="ECO:0000256" key="9">
    <source>
        <dbReference type="ARBA" id="ARBA00023268"/>
    </source>
</evidence>
<keyword evidence="5 10" id="KW-0949">S-adenosyl-L-methionine</keyword>
<reference evidence="12" key="1">
    <citation type="submission" date="2022-01" db="EMBL/GenBank/DDBJ databases">
        <title>Whole genome-based taxonomy of the Shewanellaceae.</title>
        <authorList>
            <person name="Martin-Rodriguez A.J."/>
        </authorList>
    </citation>
    <scope>NUCLEOTIDE SEQUENCE</scope>
    <source>
        <strain evidence="12">DSM 16422</strain>
    </source>
</reference>
<keyword evidence="13" id="KW-1185">Reference proteome</keyword>
<keyword evidence="1 10" id="KW-0963">Cytoplasm</keyword>
<dbReference type="EC" id="1.5.-.-" evidence="10"/>
<dbReference type="Proteomes" id="UP001139333">
    <property type="component" value="Unassembled WGS sequence"/>
</dbReference>
<dbReference type="Gene3D" id="3.40.50.150">
    <property type="entry name" value="Vaccinia Virus protein VP39"/>
    <property type="match status" value="1"/>
</dbReference>